<dbReference type="SUPFAM" id="SSF52833">
    <property type="entry name" value="Thioredoxin-like"/>
    <property type="match status" value="1"/>
</dbReference>
<dbReference type="InterPro" id="IPR009908">
    <property type="entry name" value="Methylamine_util_MauE"/>
</dbReference>
<dbReference type="InterPro" id="IPR036249">
    <property type="entry name" value="Thioredoxin-like_sf"/>
</dbReference>
<comment type="caution">
    <text evidence="8">The sequence shown here is derived from an EMBL/GenBank/DDBJ whole genome shotgun (WGS) entry which is preliminary data.</text>
</comment>
<sequence length="329" mass="34374">MLIGYGVWISRLVLGAVFGLSAVGKLTDLPATRKSVADFGVPIRWGPSMAIGLPVVEAVVAVAVLFPWTAAFAALLAVFLLAVFTAAIARLLARGKRPSCSCFGSVSEKPIGVRTVVRNAMLAALALVVGVGAVVHPEVPGVLATDAVGGLLALAVLSTVVVWLFGQVHALRRRVDAHAVSALGAEGLPVGAVAPEVELFDTRDVRTTLESLLVQGRQVLLVFVHPGCELCAALARELPAWRARTVDVLTIVVVGNGDAAEQDRWGREQGIGEMPALVQRGNEAALRYRVRGTPSGVLIAADGHVLAPVARGAMAVRDLILLAKKGVRQ</sequence>
<dbReference type="InterPro" id="IPR012336">
    <property type="entry name" value="Thioredoxin-like_fold"/>
</dbReference>
<dbReference type="RefSeq" id="WP_345497307.1">
    <property type="nucleotide sequence ID" value="NZ_BAABJM010000004.1"/>
</dbReference>
<comment type="subcellular location">
    <subcellularLocation>
        <location evidence="1">Membrane</location>
        <topology evidence="1">Multi-pass membrane protein</topology>
    </subcellularLocation>
</comment>
<feature type="transmembrane region" description="Helical" evidence="5">
    <location>
        <begin position="116"/>
        <end position="135"/>
    </location>
</feature>
<name>A0ABP9KKB0_9NOCA</name>
<evidence type="ECO:0000313" key="8">
    <source>
        <dbReference type="EMBL" id="GAA5060651.1"/>
    </source>
</evidence>
<evidence type="ECO:0000256" key="4">
    <source>
        <dbReference type="ARBA" id="ARBA00023136"/>
    </source>
</evidence>
<dbReference type="Proteomes" id="UP001500603">
    <property type="component" value="Unassembled WGS sequence"/>
</dbReference>
<dbReference type="Pfam" id="PF13098">
    <property type="entry name" value="Thioredoxin_2"/>
    <property type="match status" value="1"/>
</dbReference>
<feature type="transmembrane region" description="Helical" evidence="5">
    <location>
        <begin position="45"/>
        <end position="66"/>
    </location>
</feature>
<keyword evidence="9" id="KW-1185">Reference proteome</keyword>
<gene>
    <name evidence="8" type="ORF">GCM10023318_42370</name>
</gene>
<accession>A0ABP9KKB0</accession>
<keyword evidence="3 5" id="KW-1133">Transmembrane helix</keyword>
<feature type="domain" description="Methylamine utilisation protein MauE" evidence="6">
    <location>
        <begin position="6"/>
        <end position="129"/>
    </location>
</feature>
<evidence type="ECO:0000256" key="1">
    <source>
        <dbReference type="ARBA" id="ARBA00004141"/>
    </source>
</evidence>
<dbReference type="Gene3D" id="3.40.30.10">
    <property type="entry name" value="Glutaredoxin"/>
    <property type="match status" value="1"/>
</dbReference>
<dbReference type="EMBL" id="BAABJM010000004">
    <property type="protein sequence ID" value="GAA5060651.1"/>
    <property type="molecule type" value="Genomic_DNA"/>
</dbReference>
<evidence type="ECO:0000256" key="2">
    <source>
        <dbReference type="ARBA" id="ARBA00022692"/>
    </source>
</evidence>
<reference evidence="9" key="1">
    <citation type="journal article" date="2019" name="Int. J. Syst. Evol. Microbiol.">
        <title>The Global Catalogue of Microorganisms (GCM) 10K type strain sequencing project: providing services to taxonomists for standard genome sequencing and annotation.</title>
        <authorList>
            <consortium name="The Broad Institute Genomics Platform"/>
            <consortium name="The Broad Institute Genome Sequencing Center for Infectious Disease"/>
            <person name="Wu L."/>
            <person name="Ma J."/>
        </authorList>
    </citation>
    <scope>NUCLEOTIDE SEQUENCE [LARGE SCALE GENOMIC DNA]</scope>
    <source>
        <strain evidence="9">JCM 18298</strain>
    </source>
</reference>
<feature type="domain" description="Thioredoxin-like fold" evidence="7">
    <location>
        <begin position="215"/>
        <end position="314"/>
    </location>
</feature>
<protein>
    <recommendedName>
        <fullName evidence="10">Methylamine utilization protein MauE</fullName>
    </recommendedName>
</protein>
<evidence type="ECO:0000259" key="7">
    <source>
        <dbReference type="Pfam" id="PF13098"/>
    </source>
</evidence>
<keyword evidence="2 5" id="KW-0812">Transmembrane</keyword>
<organism evidence="8 9">
    <name type="scientific">Nocardia callitridis</name>
    <dbReference type="NCBI Taxonomy" id="648753"/>
    <lineage>
        <taxon>Bacteria</taxon>
        <taxon>Bacillati</taxon>
        <taxon>Actinomycetota</taxon>
        <taxon>Actinomycetes</taxon>
        <taxon>Mycobacteriales</taxon>
        <taxon>Nocardiaceae</taxon>
        <taxon>Nocardia</taxon>
    </lineage>
</organism>
<proteinExistence type="predicted"/>
<feature type="transmembrane region" description="Helical" evidence="5">
    <location>
        <begin position="6"/>
        <end position="24"/>
    </location>
</feature>
<evidence type="ECO:0000259" key="6">
    <source>
        <dbReference type="Pfam" id="PF07291"/>
    </source>
</evidence>
<evidence type="ECO:0000256" key="5">
    <source>
        <dbReference type="SAM" id="Phobius"/>
    </source>
</evidence>
<evidence type="ECO:0000256" key="3">
    <source>
        <dbReference type="ARBA" id="ARBA00022989"/>
    </source>
</evidence>
<feature type="transmembrane region" description="Helical" evidence="5">
    <location>
        <begin position="147"/>
        <end position="165"/>
    </location>
</feature>
<keyword evidence="4 5" id="KW-0472">Membrane</keyword>
<evidence type="ECO:0008006" key="10">
    <source>
        <dbReference type="Google" id="ProtNLM"/>
    </source>
</evidence>
<dbReference type="Pfam" id="PF07291">
    <property type="entry name" value="MauE"/>
    <property type="match status" value="1"/>
</dbReference>
<feature type="transmembrane region" description="Helical" evidence="5">
    <location>
        <begin position="72"/>
        <end position="93"/>
    </location>
</feature>
<evidence type="ECO:0000313" key="9">
    <source>
        <dbReference type="Proteomes" id="UP001500603"/>
    </source>
</evidence>